<name>A0A932CNE7_UNCTE</name>
<evidence type="ECO:0000313" key="2">
    <source>
        <dbReference type="Proteomes" id="UP000769766"/>
    </source>
</evidence>
<accession>A0A932CNE7</accession>
<dbReference type="Proteomes" id="UP000769766">
    <property type="component" value="Unassembled WGS sequence"/>
</dbReference>
<comment type="caution">
    <text evidence="1">The sequence shown here is derived from an EMBL/GenBank/DDBJ whole genome shotgun (WGS) entry which is preliminary data.</text>
</comment>
<protein>
    <submittedName>
        <fullName evidence="1">Uncharacterized protein</fullName>
    </submittedName>
</protein>
<proteinExistence type="predicted"/>
<organism evidence="1 2">
    <name type="scientific">Tectimicrobiota bacterium</name>
    <dbReference type="NCBI Taxonomy" id="2528274"/>
    <lineage>
        <taxon>Bacteria</taxon>
        <taxon>Pseudomonadati</taxon>
        <taxon>Nitrospinota/Tectimicrobiota group</taxon>
        <taxon>Candidatus Tectimicrobiota</taxon>
    </lineage>
</organism>
<evidence type="ECO:0000313" key="1">
    <source>
        <dbReference type="EMBL" id="MBI2876156.1"/>
    </source>
</evidence>
<reference evidence="1" key="1">
    <citation type="submission" date="2020-07" db="EMBL/GenBank/DDBJ databases">
        <title>Huge and variable diversity of episymbiotic CPR bacteria and DPANN archaea in groundwater ecosystems.</title>
        <authorList>
            <person name="He C.Y."/>
            <person name="Keren R."/>
            <person name="Whittaker M."/>
            <person name="Farag I.F."/>
            <person name="Doudna J."/>
            <person name="Cate J.H.D."/>
            <person name="Banfield J.F."/>
        </authorList>
    </citation>
    <scope>NUCLEOTIDE SEQUENCE</scope>
    <source>
        <strain evidence="1">NC_groundwater_672_Ag_B-0.1um_62_36</strain>
    </source>
</reference>
<dbReference type="AlphaFoldDB" id="A0A932CNE7"/>
<gene>
    <name evidence="1" type="ORF">HYY20_04680</name>
</gene>
<dbReference type="EMBL" id="JACPRF010000143">
    <property type="protein sequence ID" value="MBI2876156.1"/>
    <property type="molecule type" value="Genomic_DNA"/>
</dbReference>
<sequence length="503" mass="54846">MGLVLVLTWLLGQGVGWGAVGKEFVIVSFATEPALAYDPANQRFLMVYDGYRNLRVQGQLLNAEGNRVGANFPISSLVSDECCVRAKVVYDSVNRRFLVVWTQMDSIWGQLVNADGTLLGTNLAISTSVSLKGSPTAAYDPVSQSFLVVWTGDLVPAFGGHIYGRRMGADGSLLGDEIAIDKETGMQSRPRVDYDSVNQRFLVAYHDGDQISGRLVGADGSLVGAKFQIATSVEGPDAVVYDTAHGRFLVVWSTGDDYHVWGQLVNADGTPFLGKLRISTTAPPIDFSVAAAYDPARQRFLVVWLVWSTDPWKRGYYGQQVNPDGTLFLDRELLLPTTADTRYASALAYDAANQRFLMAWETYNGETTFRDIYGLLLAGLPLRPLALLSLNAESFRPGDPLNLDVRVLTPPHASPAGHWSFEAAAWLKTPLDPPADLLSLLNIGGPGHPVTLPPGSDLTYPLLHLPVIPPVPAGSYRFGIRLNHPITLEEMSLEEMPFEVISP</sequence>